<dbReference type="OrthoDB" id="1422031at2"/>
<dbReference type="Proteomes" id="UP000190888">
    <property type="component" value="Unassembled WGS sequence"/>
</dbReference>
<evidence type="ECO:0000259" key="1">
    <source>
        <dbReference type="Pfam" id="PF20243"/>
    </source>
</evidence>
<gene>
    <name evidence="2" type="ORF">SAMN04488132_101376</name>
</gene>
<reference evidence="2 3" key="1">
    <citation type="submission" date="2017-02" db="EMBL/GenBank/DDBJ databases">
        <authorList>
            <person name="Peterson S.W."/>
        </authorList>
    </citation>
    <scope>NUCLEOTIDE SEQUENCE [LARGE SCALE GENOMIC DNA]</scope>
    <source>
        <strain evidence="2 3">DSM 22335</strain>
    </source>
</reference>
<evidence type="ECO:0000313" key="3">
    <source>
        <dbReference type="Proteomes" id="UP000190888"/>
    </source>
</evidence>
<dbReference type="EMBL" id="FUWH01000001">
    <property type="protein sequence ID" value="SJZ36056.1"/>
    <property type="molecule type" value="Genomic_DNA"/>
</dbReference>
<dbReference type="STRING" id="413434.SAMN04488132_101376"/>
<dbReference type="AlphaFoldDB" id="A0A1T4K0Q6"/>
<proteinExistence type="predicted"/>
<feature type="domain" description="Copper-binding protein MbnP-like" evidence="1">
    <location>
        <begin position="23"/>
        <end position="213"/>
    </location>
</feature>
<dbReference type="InterPro" id="IPR046863">
    <property type="entry name" value="MbnP-like_dom"/>
</dbReference>
<dbReference type="Pfam" id="PF20243">
    <property type="entry name" value="MbnP"/>
    <property type="match status" value="1"/>
</dbReference>
<protein>
    <recommendedName>
        <fullName evidence="1">Copper-binding protein MbnP-like domain-containing protein</fullName>
    </recommendedName>
</protein>
<organism evidence="2 3">
    <name type="scientific">Sediminibacterium ginsengisoli</name>
    <dbReference type="NCBI Taxonomy" id="413434"/>
    <lineage>
        <taxon>Bacteria</taxon>
        <taxon>Pseudomonadati</taxon>
        <taxon>Bacteroidota</taxon>
        <taxon>Chitinophagia</taxon>
        <taxon>Chitinophagales</taxon>
        <taxon>Chitinophagaceae</taxon>
        <taxon>Sediminibacterium</taxon>
    </lineage>
</organism>
<accession>A0A1T4K0Q6</accession>
<evidence type="ECO:0000313" key="2">
    <source>
        <dbReference type="EMBL" id="SJZ36056.1"/>
    </source>
</evidence>
<keyword evidence="3" id="KW-1185">Reference proteome</keyword>
<name>A0A1T4K0Q6_9BACT</name>
<dbReference type="RefSeq" id="WP_078829722.1">
    <property type="nucleotide sequence ID" value="NZ_FUWH01000001.1"/>
</dbReference>
<sequence>MKLIASMFCLLLLAGWRSPEPGGIVLRFENRAGNEVLIPGNTYVLRNGDTVTPYRFKYYISRIKAVSGDGRSVSLSDEHYLIDAADSASQVIALKDPGFPVAMISFVIGVDSIRNVSGVQTGALDPLHGMFWTWNSGYVMAKLEGSSPASHIAGRQFTYHVGGYRDENNTTRTVQLHLPDGMNQQNITVIADINAWFSGKNKIRISSTPVCHSPGELAMQLADNYSTMFSIARP</sequence>